<dbReference type="InterPro" id="IPR001789">
    <property type="entry name" value="Sig_transdc_resp-reg_receiver"/>
</dbReference>
<dbReference type="AlphaFoldDB" id="A0A2D0ADQ0"/>
<dbReference type="PROSITE" id="PS50110">
    <property type="entry name" value="RESPONSE_REGULATORY"/>
    <property type="match status" value="1"/>
</dbReference>
<protein>
    <submittedName>
        <fullName evidence="6">DNA-binding response regulator</fullName>
    </submittedName>
</protein>
<dbReference type="Gene3D" id="1.10.10.10">
    <property type="entry name" value="Winged helix-like DNA-binding domain superfamily/Winged helix DNA-binding domain"/>
    <property type="match status" value="1"/>
</dbReference>
<proteinExistence type="predicted"/>
<dbReference type="Proteomes" id="UP000198145">
    <property type="component" value="Unassembled WGS sequence"/>
</dbReference>
<reference evidence="6 7" key="1">
    <citation type="submission" date="2017-06" db="EMBL/GenBank/DDBJ databases">
        <title>Draft genome of Pseudomonas nitroreducens DF05.</title>
        <authorList>
            <person name="Iyer R."/>
        </authorList>
    </citation>
    <scope>NUCLEOTIDE SEQUENCE [LARGE SCALE GENOMIC DNA]</scope>
    <source>
        <strain evidence="6 7">DF05</strain>
    </source>
</reference>
<dbReference type="CDD" id="cd06170">
    <property type="entry name" value="LuxR_C_like"/>
    <property type="match status" value="1"/>
</dbReference>
<dbReference type="PRINTS" id="PR00038">
    <property type="entry name" value="HTHLUXR"/>
</dbReference>
<dbReference type="InterPro" id="IPR058245">
    <property type="entry name" value="NreC/VraR/RcsB-like_REC"/>
</dbReference>
<evidence type="ECO:0000259" key="5">
    <source>
        <dbReference type="PROSITE" id="PS50110"/>
    </source>
</evidence>
<dbReference type="PROSITE" id="PS00622">
    <property type="entry name" value="HTH_LUXR_1"/>
    <property type="match status" value="1"/>
</dbReference>
<organism evidence="6 7">
    <name type="scientific">Pseudomonas nitroreducens</name>
    <dbReference type="NCBI Taxonomy" id="46680"/>
    <lineage>
        <taxon>Bacteria</taxon>
        <taxon>Pseudomonadati</taxon>
        <taxon>Pseudomonadota</taxon>
        <taxon>Gammaproteobacteria</taxon>
        <taxon>Pseudomonadales</taxon>
        <taxon>Pseudomonadaceae</taxon>
        <taxon>Pseudomonas</taxon>
    </lineage>
</organism>
<dbReference type="GO" id="GO:0006355">
    <property type="term" value="P:regulation of DNA-templated transcription"/>
    <property type="evidence" value="ECO:0007669"/>
    <property type="project" value="InterPro"/>
</dbReference>
<dbReference type="Pfam" id="PF00072">
    <property type="entry name" value="Response_reg"/>
    <property type="match status" value="1"/>
</dbReference>
<dbReference type="InterPro" id="IPR011006">
    <property type="entry name" value="CheY-like_superfamily"/>
</dbReference>
<gene>
    <name evidence="6" type="ORF">CEG18_11635</name>
</gene>
<dbReference type="Pfam" id="PF00196">
    <property type="entry name" value="GerE"/>
    <property type="match status" value="1"/>
</dbReference>
<feature type="domain" description="HTH luxR-type" evidence="4">
    <location>
        <begin position="148"/>
        <end position="213"/>
    </location>
</feature>
<dbReference type="PROSITE" id="PS50043">
    <property type="entry name" value="HTH_LUXR_2"/>
    <property type="match status" value="1"/>
</dbReference>
<dbReference type="PANTHER" id="PTHR43214">
    <property type="entry name" value="TWO-COMPONENT RESPONSE REGULATOR"/>
    <property type="match status" value="1"/>
</dbReference>
<evidence type="ECO:0000256" key="3">
    <source>
        <dbReference type="PROSITE-ProRule" id="PRU00169"/>
    </source>
</evidence>
<accession>A0A2D0ADQ0</accession>
<dbReference type="GO" id="GO:0003677">
    <property type="term" value="F:DNA binding"/>
    <property type="evidence" value="ECO:0007669"/>
    <property type="project" value="UniProtKB-KW"/>
</dbReference>
<evidence type="ECO:0000313" key="7">
    <source>
        <dbReference type="Proteomes" id="UP000198145"/>
    </source>
</evidence>
<dbReference type="GO" id="GO:0000160">
    <property type="term" value="P:phosphorelay signal transduction system"/>
    <property type="evidence" value="ECO:0007669"/>
    <property type="project" value="InterPro"/>
</dbReference>
<dbReference type="STRING" id="46680.GCA_000807755_02769"/>
<name>A0A2D0ADQ0_PSENT</name>
<dbReference type="PANTHER" id="PTHR43214:SF17">
    <property type="entry name" value="TRANSCRIPTIONAL REGULATORY PROTEIN RCSB"/>
    <property type="match status" value="1"/>
</dbReference>
<evidence type="ECO:0000256" key="1">
    <source>
        <dbReference type="ARBA" id="ARBA00022553"/>
    </source>
</evidence>
<sequence length="216" mass="23983">MEKVRVALADDHPIVLMGVREVIERDDRFEVIGEAHNSSELVALYREQRPAIVITDYNMPGDQTYGDGIKLIEYLLRNFPDTRILILTMLSNPLILSSLYDLGVSGVILKNGDLDEILVALKALAQDRIYRGPGMQSASSVLASGDDVEGRIASLSVKEYEVLRHFISGMSVRDIALLLNRSVKTVSAQKISAMRKLDVDTDQALLTFCVMANLFQ</sequence>
<dbReference type="InterPro" id="IPR039420">
    <property type="entry name" value="WalR-like"/>
</dbReference>
<dbReference type="InterPro" id="IPR036388">
    <property type="entry name" value="WH-like_DNA-bd_sf"/>
</dbReference>
<feature type="domain" description="Response regulatory" evidence="5">
    <location>
        <begin position="5"/>
        <end position="125"/>
    </location>
</feature>
<comment type="caution">
    <text evidence="6">The sequence shown here is derived from an EMBL/GenBank/DDBJ whole genome shotgun (WGS) entry which is preliminary data.</text>
</comment>
<dbReference type="SMART" id="SM00448">
    <property type="entry name" value="REC"/>
    <property type="match status" value="1"/>
</dbReference>
<feature type="modified residue" description="4-aspartylphosphate" evidence="3">
    <location>
        <position position="56"/>
    </location>
</feature>
<keyword evidence="1 3" id="KW-0597">Phosphoprotein</keyword>
<dbReference type="Gene3D" id="3.40.50.2300">
    <property type="match status" value="1"/>
</dbReference>
<dbReference type="EMBL" id="NJBA01000004">
    <property type="protein sequence ID" value="OWP50203.1"/>
    <property type="molecule type" value="Genomic_DNA"/>
</dbReference>
<dbReference type="eggNOG" id="COG2197">
    <property type="taxonomic scope" value="Bacteria"/>
</dbReference>
<evidence type="ECO:0000259" key="4">
    <source>
        <dbReference type="PROSITE" id="PS50043"/>
    </source>
</evidence>
<keyword evidence="2 6" id="KW-0238">DNA-binding</keyword>
<dbReference type="CDD" id="cd17535">
    <property type="entry name" value="REC_NarL-like"/>
    <property type="match status" value="1"/>
</dbReference>
<dbReference type="SMART" id="SM00421">
    <property type="entry name" value="HTH_LUXR"/>
    <property type="match status" value="1"/>
</dbReference>
<dbReference type="InterPro" id="IPR016032">
    <property type="entry name" value="Sig_transdc_resp-reg_C-effctor"/>
</dbReference>
<dbReference type="SUPFAM" id="SSF46894">
    <property type="entry name" value="C-terminal effector domain of the bipartite response regulators"/>
    <property type="match status" value="1"/>
</dbReference>
<evidence type="ECO:0000256" key="2">
    <source>
        <dbReference type="ARBA" id="ARBA00023125"/>
    </source>
</evidence>
<dbReference type="InterPro" id="IPR000792">
    <property type="entry name" value="Tscrpt_reg_LuxR_C"/>
</dbReference>
<dbReference type="RefSeq" id="WP_017519398.1">
    <property type="nucleotide sequence ID" value="NZ_CP189774.1"/>
</dbReference>
<dbReference type="SUPFAM" id="SSF52172">
    <property type="entry name" value="CheY-like"/>
    <property type="match status" value="1"/>
</dbReference>
<evidence type="ECO:0000313" key="6">
    <source>
        <dbReference type="EMBL" id="OWP50203.1"/>
    </source>
</evidence>